<evidence type="ECO:0000256" key="4">
    <source>
        <dbReference type="ARBA" id="ARBA00023002"/>
    </source>
</evidence>
<feature type="binding site" evidence="6">
    <location>
        <position position="75"/>
    </location>
    <ligand>
        <name>Mn(2+)</name>
        <dbReference type="ChEBI" id="CHEBI:29035"/>
    </ligand>
</feature>
<dbReference type="SUPFAM" id="SSF54719">
    <property type="entry name" value="Fe,Mn superoxide dismutase (SOD), C-terminal domain"/>
    <property type="match status" value="1"/>
</dbReference>
<evidence type="ECO:0000256" key="5">
    <source>
        <dbReference type="ARBA" id="ARBA00023004"/>
    </source>
</evidence>
<sequence length="209" mass="24436">MSLTDLPYPVDFLSEVLPERIVQIHHDNHHKGYLTKLNEFIDKNMKYNATYLKDLVKGAWGHVGLERYAGGLYNHYLYWWTLTASNCTNGAPIGKLLTDIISKWGTFEVFQSRFDDLAKVTFGNGWTWLCVDKTGLQLLNSYYQLSPLMNTGDNICYPVLGIDLWEHSYYLKYTSDRDAYISDFWKIVDWDIVEYFYEKYASELTAVPF</sequence>
<evidence type="ECO:0000256" key="3">
    <source>
        <dbReference type="ARBA" id="ARBA00022723"/>
    </source>
</evidence>
<comment type="cofactor">
    <cofactor evidence="1">
        <name>Fe cation</name>
        <dbReference type="ChEBI" id="CHEBI:24875"/>
    </cofactor>
</comment>
<dbReference type="SUPFAM" id="SSF46609">
    <property type="entry name" value="Fe,Mn superoxide dismutase (SOD), N-terminal domain"/>
    <property type="match status" value="1"/>
</dbReference>
<protein>
    <recommendedName>
        <fullName evidence="7">Superoxide dismutase</fullName>
        <ecNumber evidence="7">1.15.1.1</ecNumber>
    </recommendedName>
</protein>
<dbReference type="Proteomes" id="UP000187209">
    <property type="component" value="Unassembled WGS sequence"/>
</dbReference>
<evidence type="ECO:0000256" key="1">
    <source>
        <dbReference type="ARBA" id="ARBA00001962"/>
    </source>
</evidence>
<evidence type="ECO:0000259" key="9">
    <source>
        <dbReference type="Pfam" id="PF02777"/>
    </source>
</evidence>
<dbReference type="GO" id="GO:0005737">
    <property type="term" value="C:cytoplasm"/>
    <property type="evidence" value="ECO:0007669"/>
    <property type="project" value="TreeGrafter"/>
</dbReference>
<dbReference type="EC" id="1.15.1.1" evidence="7"/>
<organism evidence="10 11">
    <name type="scientific">Stentor coeruleus</name>
    <dbReference type="NCBI Taxonomy" id="5963"/>
    <lineage>
        <taxon>Eukaryota</taxon>
        <taxon>Sar</taxon>
        <taxon>Alveolata</taxon>
        <taxon>Ciliophora</taxon>
        <taxon>Postciliodesmatophora</taxon>
        <taxon>Heterotrichea</taxon>
        <taxon>Heterotrichida</taxon>
        <taxon>Stentoridae</taxon>
        <taxon>Stentor</taxon>
    </lineage>
</organism>
<feature type="domain" description="Manganese/iron superoxide dismutase C-terminal" evidence="9">
    <location>
        <begin position="93"/>
        <end position="194"/>
    </location>
</feature>
<evidence type="ECO:0000313" key="11">
    <source>
        <dbReference type="Proteomes" id="UP000187209"/>
    </source>
</evidence>
<proteinExistence type="inferred from homology"/>
<dbReference type="InterPro" id="IPR019833">
    <property type="entry name" value="Mn/Fe_SOD_BS"/>
</dbReference>
<dbReference type="PROSITE" id="PS00088">
    <property type="entry name" value="SOD_MN"/>
    <property type="match status" value="1"/>
</dbReference>
<dbReference type="Gene3D" id="1.10.287.990">
    <property type="entry name" value="Fe,Mn superoxide dismutase (SOD) domain"/>
    <property type="match status" value="1"/>
</dbReference>
<dbReference type="GO" id="GO:0046872">
    <property type="term" value="F:metal ion binding"/>
    <property type="evidence" value="ECO:0007669"/>
    <property type="project" value="UniProtKB-KW"/>
</dbReference>
<evidence type="ECO:0000259" key="8">
    <source>
        <dbReference type="Pfam" id="PF00081"/>
    </source>
</evidence>
<dbReference type="PIRSF" id="PIRSF000349">
    <property type="entry name" value="SODismutase"/>
    <property type="match status" value="1"/>
</dbReference>
<dbReference type="PRINTS" id="PR01703">
    <property type="entry name" value="MNSODISMTASE"/>
</dbReference>
<dbReference type="OrthoDB" id="239262at2759"/>
<dbReference type="PANTHER" id="PTHR43595:SF2">
    <property type="entry name" value="SMALL RIBOSOMAL SUBUNIT PROTEIN MS42"/>
    <property type="match status" value="1"/>
</dbReference>
<comment type="similarity">
    <text evidence="2 7">Belongs to the iron/manganese superoxide dismutase family.</text>
</comment>
<dbReference type="Gene3D" id="3.55.40.20">
    <property type="entry name" value="Iron/manganese superoxide dismutase, C-terminal domain"/>
    <property type="match status" value="1"/>
</dbReference>
<dbReference type="EMBL" id="MPUH01001127">
    <property type="protein sequence ID" value="OMJ70076.1"/>
    <property type="molecule type" value="Genomic_DNA"/>
</dbReference>
<evidence type="ECO:0000256" key="6">
    <source>
        <dbReference type="PIRSR" id="PIRSR000349-1"/>
    </source>
</evidence>
<comment type="catalytic activity">
    <reaction evidence="7">
        <text>2 superoxide + 2 H(+) = H2O2 + O2</text>
        <dbReference type="Rhea" id="RHEA:20696"/>
        <dbReference type="ChEBI" id="CHEBI:15378"/>
        <dbReference type="ChEBI" id="CHEBI:15379"/>
        <dbReference type="ChEBI" id="CHEBI:16240"/>
        <dbReference type="ChEBI" id="CHEBI:18421"/>
        <dbReference type="EC" id="1.15.1.1"/>
    </reaction>
</comment>
<reference evidence="10 11" key="1">
    <citation type="submission" date="2016-11" db="EMBL/GenBank/DDBJ databases">
        <title>The macronuclear genome of Stentor coeruleus: a giant cell with tiny introns.</title>
        <authorList>
            <person name="Slabodnick M."/>
            <person name="Ruby J.G."/>
            <person name="Reiff S.B."/>
            <person name="Swart E.C."/>
            <person name="Gosai S."/>
            <person name="Prabakaran S."/>
            <person name="Witkowska E."/>
            <person name="Larue G.E."/>
            <person name="Fisher S."/>
            <person name="Freeman R.M."/>
            <person name="Gunawardena J."/>
            <person name="Chu W."/>
            <person name="Stover N.A."/>
            <person name="Gregory B.D."/>
            <person name="Nowacki M."/>
            <person name="Derisi J."/>
            <person name="Roy S.W."/>
            <person name="Marshall W.F."/>
            <person name="Sood P."/>
        </authorList>
    </citation>
    <scope>NUCLEOTIDE SEQUENCE [LARGE SCALE GENOMIC DNA]</scope>
    <source>
        <strain evidence="10">WM001</strain>
    </source>
</reference>
<keyword evidence="4 7" id="KW-0560">Oxidoreductase</keyword>
<keyword evidence="11" id="KW-1185">Reference proteome</keyword>
<gene>
    <name evidence="10" type="ORF">SteCoe_32041</name>
</gene>
<dbReference type="Pfam" id="PF02777">
    <property type="entry name" value="Sod_Fe_C"/>
    <property type="match status" value="1"/>
</dbReference>
<keyword evidence="3 6" id="KW-0479">Metal-binding</keyword>
<dbReference type="InterPro" id="IPR036324">
    <property type="entry name" value="Mn/Fe_SOD_N_sf"/>
</dbReference>
<feature type="binding site" evidence="6">
    <location>
        <position position="167"/>
    </location>
    <ligand>
        <name>Mn(2+)</name>
        <dbReference type="ChEBI" id="CHEBI:29035"/>
    </ligand>
</feature>
<dbReference type="InterPro" id="IPR019832">
    <property type="entry name" value="Mn/Fe_SOD_C"/>
</dbReference>
<feature type="domain" description="Manganese/iron superoxide dismutase N-terminal" evidence="8">
    <location>
        <begin position="2"/>
        <end position="82"/>
    </location>
</feature>
<feature type="binding site" evidence="6">
    <location>
        <position position="163"/>
    </location>
    <ligand>
        <name>Mn(2+)</name>
        <dbReference type="ChEBI" id="CHEBI:29035"/>
    </ligand>
</feature>
<evidence type="ECO:0000256" key="2">
    <source>
        <dbReference type="ARBA" id="ARBA00008714"/>
    </source>
</evidence>
<dbReference type="Pfam" id="PF00081">
    <property type="entry name" value="Sod_Fe_N"/>
    <property type="match status" value="1"/>
</dbReference>
<feature type="binding site" evidence="6">
    <location>
        <position position="25"/>
    </location>
    <ligand>
        <name>Mn(2+)</name>
        <dbReference type="ChEBI" id="CHEBI:29035"/>
    </ligand>
</feature>
<keyword evidence="5" id="KW-0408">Iron</keyword>
<comment type="caution">
    <text evidence="10">The sequence shown here is derived from an EMBL/GenBank/DDBJ whole genome shotgun (WGS) entry which is preliminary data.</text>
</comment>
<dbReference type="PANTHER" id="PTHR43595">
    <property type="entry name" value="37S RIBOSOMAL PROTEIN S26, MITOCHONDRIAL"/>
    <property type="match status" value="1"/>
</dbReference>
<accession>A0A1R2AZY3</accession>
<comment type="function">
    <text evidence="7">Destroys radicals which are normally produced within the cells and which are toxic to biological systems.</text>
</comment>
<dbReference type="AlphaFoldDB" id="A0A1R2AZY3"/>
<dbReference type="InterPro" id="IPR001189">
    <property type="entry name" value="Mn/Fe_SOD"/>
</dbReference>
<dbReference type="InterPro" id="IPR036314">
    <property type="entry name" value="SOD_C_sf"/>
</dbReference>
<dbReference type="InterPro" id="IPR019831">
    <property type="entry name" value="Mn/Fe_SOD_N"/>
</dbReference>
<name>A0A1R2AZY3_9CILI</name>
<evidence type="ECO:0000313" key="10">
    <source>
        <dbReference type="EMBL" id="OMJ70076.1"/>
    </source>
</evidence>
<dbReference type="GO" id="GO:0004784">
    <property type="term" value="F:superoxide dismutase activity"/>
    <property type="evidence" value="ECO:0007669"/>
    <property type="project" value="UniProtKB-EC"/>
</dbReference>
<evidence type="ECO:0000256" key="7">
    <source>
        <dbReference type="RuleBase" id="RU000414"/>
    </source>
</evidence>